<dbReference type="InterPro" id="IPR003423">
    <property type="entry name" value="OMP_efflux"/>
</dbReference>
<dbReference type="SUPFAM" id="SSF56954">
    <property type="entry name" value="Outer membrane efflux proteins (OEP)"/>
    <property type="match status" value="1"/>
</dbReference>
<protein>
    <submittedName>
        <fullName evidence="10">TolC family protein</fullName>
    </submittedName>
</protein>
<dbReference type="PANTHER" id="PTHR30026">
    <property type="entry name" value="OUTER MEMBRANE PROTEIN TOLC"/>
    <property type="match status" value="1"/>
</dbReference>
<evidence type="ECO:0000256" key="7">
    <source>
        <dbReference type="ARBA" id="ARBA00023237"/>
    </source>
</evidence>
<proteinExistence type="inferred from homology"/>
<dbReference type="GO" id="GO:0009279">
    <property type="term" value="C:cell outer membrane"/>
    <property type="evidence" value="ECO:0007669"/>
    <property type="project" value="UniProtKB-SubCell"/>
</dbReference>
<evidence type="ECO:0000256" key="8">
    <source>
        <dbReference type="SAM" id="Coils"/>
    </source>
</evidence>
<keyword evidence="8" id="KW-0175">Coiled coil</keyword>
<comment type="similarity">
    <text evidence="2">Belongs to the outer membrane factor (OMF) (TC 1.B.17) family.</text>
</comment>
<reference evidence="10 11" key="1">
    <citation type="submission" date="2017-11" db="EMBL/GenBank/DDBJ databases">
        <title>Rhodohalobacter 15182 sp. nov., isolated from a salt lake.</title>
        <authorList>
            <person name="Han S."/>
        </authorList>
    </citation>
    <scope>NUCLEOTIDE SEQUENCE [LARGE SCALE GENOMIC DNA]</scope>
    <source>
        <strain evidence="10 11">15182</strain>
    </source>
</reference>
<dbReference type="GO" id="GO:0015288">
    <property type="term" value="F:porin activity"/>
    <property type="evidence" value="ECO:0007669"/>
    <property type="project" value="TreeGrafter"/>
</dbReference>
<evidence type="ECO:0000256" key="2">
    <source>
        <dbReference type="ARBA" id="ARBA00007613"/>
    </source>
</evidence>
<dbReference type="Gene3D" id="1.20.1600.10">
    <property type="entry name" value="Outer membrane efflux proteins (OEP)"/>
    <property type="match status" value="1"/>
</dbReference>
<dbReference type="OrthoDB" id="1674528at2"/>
<dbReference type="PANTHER" id="PTHR30026:SF20">
    <property type="entry name" value="OUTER MEMBRANE PROTEIN TOLC"/>
    <property type="match status" value="1"/>
</dbReference>
<evidence type="ECO:0000256" key="5">
    <source>
        <dbReference type="ARBA" id="ARBA00022692"/>
    </source>
</evidence>
<dbReference type="Proteomes" id="UP000233398">
    <property type="component" value="Unassembled WGS sequence"/>
</dbReference>
<evidence type="ECO:0000313" key="11">
    <source>
        <dbReference type="Proteomes" id="UP000233398"/>
    </source>
</evidence>
<keyword evidence="7" id="KW-0998">Cell outer membrane</keyword>
<comment type="subcellular location">
    <subcellularLocation>
        <location evidence="1">Cell outer membrane</location>
    </subcellularLocation>
</comment>
<organism evidence="10 11">
    <name type="scientific">Rhodohalobacter barkolensis</name>
    <dbReference type="NCBI Taxonomy" id="2053187"/>
    <lineage>
        <taxon>Bacteria</taxon>
        <taxon>Pseudomonadati</taxon>
        <taxon>Balneolota</taxon>
        <taxon>Balneolia</taxon>
        <taxon>Balneolales</taxon>
        <taxon>Balneolaceae</taxon>
        <taxon>Rhodohalobacter</taxon>
    </lineage>
</organism>
<dbReference type="AlphaFoldDB" id="A0A2N0VHD2"/>
<dbReference type="InterPro" id="IPR051906">
    <property type="entry name" value="TolC-like"/>
</dbReference>
<feature type="coiled-coil region" evidence="8">
    <location>
        <begin position="445"/>
        <end position="479"/>
    </location>
</feature>
<feature type="chain" id="PRO_5014806445" evidence="9">
    <location>
        <begin position="27"/>
        <end position="530"/>
    </location>
</feature>
<dbReference type="Pfam" id="PF02321">
    <property type="entry name" value="OEP"/>
    <property type="match status" value="2"/>
</dbReference>
<accession>A0A2N0VHD2</accession>
<dbReference type="GO" id="GO:0015562">
    <property type="term" value="F:efflux transmembrane transporter activity"/>
    <property type="evidence" value="ECO:0007669"/>
    <property type="project" value="InterPro"/>
</dbReference>
<evidence type="ECO:0000256" key="9">
    <source>
        <dbReference type="SAM" id="SignalP"/>
    </source>
</evidence>
<sequence>MKIFKLKILGAAILWGLTGLAYHADAQDVSELTSGEEVTITLDEAIQIALVNNHLLRKGLLDLDRAEAQIREAWGSVYPQINASGSYTRNLRTPNPFAGSDAGGLFESFGAVDWLAFNESARTDGDPNTNPISFDEYLDRQRQGYEDAGIAPPGSDGSNPFAVENQFEFGLSVTQAVYNGAAFSAIKAAKQFRELNQDQVQADRQQVVNEVKNSFYSALLAKEQVEVLRSSVERLRVTVEETRRSVEAGVLSRYDRVSAEVELVNLETNLIEAENQAELAAKNLALQLGIPTQNEINLRGALEYDESMQPEVADKDVAYEIAMQQRPDISQTENLLELRAIEGEVTKSRYFPTVNAFANFAYIGSVPSNRTLISPVEGQEFTFTTSDRGFFDDSYWNEAVSVGLRMNWSIFNGFQTRMQVQQNKIDIKKAEIDREFQQNAVYLEIDQTMKNLETSLRRIRSQERNLEQAELNYEFSLRRLQEGAGTALQERQASSLLDQSKLNYLSAVYDYLIALSQYEKSIGKPVLDAE</sequence>
<evidence type="ECO:0000256" key="6">
    <source>
        <dbReference type="ARBA" id="ARBA00023136"/>
    </source>
</evidence>
<keyword evidence="5" id="KW-0812">Transmembrane</keyword>
<keyword evidence="11" id="KW-1185">Reference proteome</keyword>
<evidence type="ECO:0000256" key="3">
    <source>
        <dbReference type="ARBA" id="ARBA00022448"/>
    </source>
</evidence>
<dbReference type="RefSeq" id="WP_101073080.1">
    <property type="nucleotide sequence ID" value="NZ_PISP01000002.1"/>
</dbReference>
<keyword evidence="3" id="KW-0813">Transport</keyword>
<feature type="coiled-coil region" evidence="8">
    <location>
        <begin position="256"/>
        <end position="283"/>
    </location>
</feature>
<keyword evidence="9" id="KW-0732">Signal</keyword>
<keyword evidence="6" id="KW-0472">Membrane</keyword>
<evidence type="ECO:0000313" key="10">
    <source>
        <dbReference type="EMBL" id="PKD43538.1"/>
    </source>
</evidence>
<comment type="caution">
    <text evidence="10">The sequence shown here is derived from an EMBL/GenBank/DDBJ whole genome shotgun (WGS) entry which is preliminary data.</text>
</comment>
<gene>
    <name evidence="10" type="ORF">CWD77_08185</name>
</gene>
<evidence type="ECO:0000256" key="4">
    <source>
        <dbReference type="ARBA" id="ARBA00022452"/>
    </source>
</evidence>
<dbReference type="EMBL" id="PISP01000002">
    <property type="protein sequence ID" value="PKD43538.1"/>
    <property type="molecule type" value="Genomic_DNA"/>
</dbReference>
<dbReference type="GO" id="GO:1990281">
    <property type="term" value="C:efflux pump complex"/>
    <property type="evidence" value="ECO:0007669"/>
    <property type="project" value="TreeGrafter"/>
</dbReference>
<evidence type="ECO:0000256" key="1">
    <source>
        <dbReference type="ARBA" id="ARBA00004442"/>
    </source>
</evidence>
<keyword evidence="4" id="KW-1134">Transmembrane beta strand</keyword>
<feature type="signal peptide" evidence="9">
    <location>
        <begin position="1"/>
        <end position="26"/>
    </location>
</feature>
<name>A0A2N0VHD2_9BACT</name>